<dbReference type="InterPro" id="IPR000515">
    <property type="entry name" value="MetI-like"/>
</dbReference>
<dbReference type="InterPro" id="IPR035906">
    <property type="entry name" value="MetI-like_sf"/>
</dbReference>
<sequence>MVASLIIGLTDWRIGVAPTFIGLDNYNQLLKDERFWAALRATGSYTAIAVPGGVVVAFLVALLLNQVRRGRGFFRTLFYLPVLVPPVASAVIWLWIFAPESGLANSALRAAGLPPLQWIYDERTAVLSLALVTIWAFGNMSLIFLAALQGVPRELLEAAEMDGAGPARRLLSVTIPQVSPIILFNVITGTIAALQSFDSAYVMTQGGPNNATLFYVFYIYQTAFSSGNLGYASALAWVLFLLVLALTAAVFRTARHWVFYEGELK</sequence>
<dbReference type="Pfam" id="PF00528">
    <property type="entry name" value="BPD_transp_1"/>
    <property type="match status" value="1"/>
</dbReference>
<protein>
    <submittedName>
        <fullName evidence="10">Sugar ABC transporter permease</fullName>
    </submittedName>
</protein>
<evidence type="ECO:0000313" key="12">
    <source>
        <dbReference type="Proteomes" id="UP000266634"/>
    </source>
</evidence>
<evidence type="ECO:0000256" key="7">
    <source>
        <dbReference type="RuleBase" id="RU363032"/>
    </source>
</evidence>
<evidence type="ECO:0000256" key="2">
    <source>
        <dbReference type="ARBA" id="ARBA00022448"/>
    </source>
</evidence>
<dbReference type="Proteomes" id="UP000266634">
    <property type="component" value="Unassembled WGS sequence"/>
</dbReference>
<feature type="domain" description="ABC transmembrane type-1" evidence="8">
    <location>
        <begin position="39"/>
        <end position="250"/>
    </location>
</feature>
<feature type="transmembrane region" description="Helical" evidence="7">
    <location>
        <begin position="125"/>
        <end position="148"/>
    </location>
</feature>
<dbReference type="PATRIC" id="fig|33014.5.peg.3289"/>
<keyword evidence="6 7" id="KW-0472">Membrane</keyword>
<feature type="transmembrane region" description="Helical" evidence="7">
    <location>
        <begin position="76"/>
        <end position="98"/>
    </location>
</feature>
<dbReference type="EMBL" id="QWEA01000003">
    <property type="protein sequence ID" value="RIJ45084.1"/>
    <property type="molecule type" value="Genomic_DNA"/>
</dbReference>
<dbReference type="OrthoDB" id="4053402at2"/>
<evidence type="ECO:0000256" key="6">
    <source>
        <dbReference type="ARBA" id="ARBA00023136"/>
    </source>
</evidence>
<reference evidence="9 11" key="1">
    <citation type="journal article" date="2015" name="Genome Announc.">
        <title>Complete Genome Sequence of Clavibacter michiganensis subsp. insidiosus R1-1 Using PacBio Single-Molecule Real-Time Technology.</title>
        <authorList>
            <person name="Lu Y."/>
            <person name="Samac D.A."/>
            <person name="Glazebrook J."/>
            <person name="Ishimaru C.A."/>
        </authorList>
    </citation>
    <scope>NUCLEOTIDE SEQUENCE [LARGE SCALE GENOMIC DNA]</scope>
    <source>
        <strain evidence="9 11">R1-1</strain>
        <plasmid evidence="9 11">pCI3</plasmid>
    </source>
</reference>
<dbReference type="AlphaFoldDB" id="A0A0D5CMA7"/>
<dbReference type="HOGENOM" id="CLU_016047_0_2_11"/>
<dbReference type="Gene3D" id="1.10.3720.10">
    <property type="entry name" value="MetI-like"/>
    <property type="match status" value="1"/>
</dbReference>
<keyword evidence="2 7" id="KW-0813">Transport</keyword>
<feature type="transmembrane region" description="Helical" evidence="7">
    <location>
        <begin position="229"/>
        <end position="251"/>
    </location>
</feature>
<evidence type="ECO:0000256" key="5">
    <source>
        <dbReference type="ARBA" id="ARBA00022989"/>
    </source>
</evidence>
<feature type="transmembrane region" description="Helical" evidence="7">
    <location>
        <begin position="169"/>
        <end position="194"/>
    </location>
</feature>
<evidence type="ECO:0000259" key="8">
    <source>
        <dbReference type="PROSITE" id="PS50928"/>
    </source>
</evidence>
<dbReference type="PANTHER" id="PTHR30193">
    <property type="entry name" value="ABC TRANSPORTER PERMEASE PROTEIN"/>
    <property type="match status" value="1"/>
</dbReference>
<evidence type="ECO:0000313" key="9">
    <source>
        <dbReference type="EMBL" id="AJW80771.1"/>
    </source>
</evidence>
<dbReference type="PANTHER" id="PTHR30193:SF1">
    <property type="entry name" value="ABC TRANSPORTER PERMEASE PROTEIN YESP-RELATED"/>
    <property type="match status" value="1"/>
</dbReference>
<evidence type="ECO:0000256" key="4">
    <source>
        <dbReference type="ARBA" id="ARBA00022692"/>
    </source>
</evidence>
<comment type="subcellular location">
    <subcellularLocation>
        <location evidence="1 7">Cell membrane</location>
        <topology evidence="1 7">Multi-pass membrane protein</topology>
    </subcellularLocation>
</comment>
<organism evidence="9 11">
    <name type="scientific">Clavibacter michiganensis subsp. insidiosus</name>
    <dbReference type="NCBI Taxonomy" id="33014"/>
    <lineage>
        <taxon>Bacteria</taxon>
        <taxon>Bacillati</taxon>
        <taxon>Actinomycetota</taxon>
        <taxon>Actinomycetes</taxon>
        <taxon>Micrococcales</taxon>
        <taxon>Microbacteriaceae</taxon>
        <taxon>Clavibacter</taxon>
    </lineage>
</organism>
<dbReference type="CDD" id="cd06261">
    <property type="entry name" value="TM_PBP2"/>
    <property type="match status" value="1"/>
</dbReference>
<dbReference type="Proteomes" id="UP000032604">
    <property type="component" value="Plasmid pCI3"/>
</dbReference>
<keyword evidence="5 7" id="KW-1133">Transmembrane helix</keyword>
<dbReference type="SUPFAM" id="SSF161098">
    <property type="entry name" value="MetI-like"/>
    <property type="match status" value="1"/>
</dbReference>
<keyword evidence="3" id="KW-1003">Cell membrane</keyword>
<evidence type="ECO:0000313" key="11">
    <source>
        <dbReference type="Proteomes" id="UP000032604"/>
    </source>
</evidence>
<feature type="transmembrane region" description="Helical" evidence="7">
    <location>
        <begin position="45"/>
        <end position="64"/>
    </location>
</feature>
<proteinExistence type="inferred from homology"/>
<accession>A0A0D5CMA7</accession>
<evidence type="ECO:0000256" key="1">
    <source>
        <dbReference type="ARBA" id="ARBA00004651"/>
    </source>
</evidence>
<dbReference type="InterPro" id="IPR051393">
    <property type="entry name" value="ABC_transporter_permease"/>
</dbReference>
<dbReference type="EMBL" id="CP011046">
    <property type="protein sequence ID" value="AJW80771.1"/>
    <property type="molecule type" value="Genomic_DNA"/>
</dbReference>
<evidence type="ECO:0000313" key="10">
    <source>
        <dbReference type="EMBL" id="RIJ45084.1"/>
    </source>
</evidence>
<dbReference type="GO" id="GO:0005886">
    <property type="term" value="C:plasma membrane"/>
    <property type="evidence" value="ECO:0007669"/>
    <property type="project" value="UniProtKB-SubCell"/>
</dbReference>
<name>A0A0D5CMA7_9MICO</name>
<comment type="similarity">
    <text evidence="7">Belongs to the binding-protein-dependent transport system permease family.</text>
</comment>
<dbReference type="GO" id="GO:0055085">
    <property type="term" value="P:transmembrane transport"/>
    <property type="evidence" value="ECO:0007669"/>
    <property type="project" value="InterPro"/>
</dbReference>
<dbReference type="PROSITE" id="PS50928">
    <property type="entry name" value="ABC_TM1"/>
    <property type="match status" value="1"/>
</dbReference>
<gene>
    <name evidence="10" type="ORF">DZF93_00370</name>
    <name evidence="9" type="ORF">VO01_15885</name>
</gene>
<evidence type="ECO:0000256" key="3">
    <source>
        <dbReference type="ARBA" id="ARBA00022475"/>
    </source>
</evidence>
<keyword evidence="4 7" id="KW-0812">Transmembrane</keyword>
<dbReference type="KEGG" id="cmh:VO01_15885"/>
<keyword evidence="9" id="KW-0614">Plasmid</keyword>
<reference evidence="10 12" key="2">
    <citation type="submission" date="2018-08" db="EMBL/GenBank/DDBJ databases">
        <title>Genome Sequence of Clavibacter michiganensis Subspecies type strains, and the Atypical Peach-Colored Strains Isolated from Tomato.</title>
        <authorList>
            <person name="Osdaghi E."/>
            <person name="Portier P."/>
            <person name="Briand M."/>
            <person name="Jacques M.-A."/>
        </authorList>
    </citation>
    <scope>NUCLEOTIDE SEQUENCE [LARGE SCALE GENOMIC DNA]</scope>
    <source>
        <strain evidence="10 12">CFBP 6488</strain>
    </source>
</reference>
<geneLocation type="plasmid" evidence="9 11">
    <name>pCI3</name>
</geneLocation>